<sequence>MSATARRSSRSSRRRLAVLCVLVPLAVGVLPADPAPAASGYSYADRVVDLTNRERMRHGCPPLRVSRALSRAALRHGYYLADRSRISHRGRGGSDSGDRIRAAGYRAKRTGENIAAGITRPRAVVRAWMRSPSHRANILDCRLRHVGVAEVYEPRSAHGYYWVQNFGTR</sequence>
<keyword evidence="4" id="KW-1185">Reference proteome</keyword>
<dbReference type="CDD" id="cd05379">
    <property type="entry name" value="CAP_bacterial"/>
    <property type="match status" value="1"/>
</dbReference>
<dbReference type="Pfam" id="PF00188">
    <property type="entry name" value="CAP"/>
    <property type="match status" value="1"/>
</dbReference>
<dbReference type="InterPro" id="IPR014044">
    <property type="entry name" value="CAP_dom"/>
</dbReference>
<protein>
    <submittedName>
        <fullName evidence="3">CAP domain-containing protein</fullName>
    </submittedName>
</protein>
<dbReference type="Proteomes" id="UP001501358">
    <property type="component" value="Unassembled WGS sequence"/>
</dbReference>
<reference evidence="3 4" key="1">
    <citation type="journal article" date="2019" name="Int. J. Syst. Evol. Microbiol.">
        <title>The Global Catalogue of Microorganisms (GCM) 10K type strain sequencing project: providing services to taxonomists for standard genome sequencing and annotation.</title>
        <authorList>
            <consortium name="The Broad Institute Genomics Platform"/>
            <consortium name="The Broad Institute Genome Sequencing Center for Infectious Disease"/>
            <person name="Wu L."/>
            <person name="Ma J."/>
        </authorList>
    </citation>
    <scope>NUCLEOTIDE SEQUENCE [LARGE SCALE GENOMIC DNA]</scope>
    <source>
        <strain evidence="3 4">JCM 6307</strain>
    </source>
</reference>
<comment type="caution">
    <text evidence="3">The sequence shown here is derived from an EMBL/GenBank/DDBJ whole genome shotgun (WGS) entry which is preliminary data.</text>
</comment>
<evidence type="ECO:0000259" key="2">
    <source>
        <dbReference type="Pfam" id="PF00188"/>
    </source>
</evidence>
<feature type="signal peptide" evidence="1">
    <location>
        <begin position="1"/>
        <end position="37"/>
    </location>
</feature>
<dbReference type="Gene3D" id="3.40.33.10">
    <property type="entry name" value="CAP"/>
    <property type="match status" value="1"/>
</dbReference>
<dbReference type="PANTHER" id="PTHR31157">
    <property type="entry name" value="SCP DOMAIN-CONTAINING PROTEIN"/>
    <property type="match status" value="1"/>
</dbReference>
<keyword evidence="1" id="KW-0732">Signal</keyword>
<evidence type="ECO:0000313" key="4">
    <source>
        <dbReference type="Proteomes" id="UP001501358"/>
    </source>
</evidence>
<feature type="domain" description="SCP" evidence="2">
    <location>
        <begin position="48"/>
        <end position="166"/>
    </location>
</feature>
<evidence type="ECO:0000256" key="1">
    <source>
        <dbReference type="SAM" id="SignalP"/>
    </source>
</evidence>
<dbReference type="EMBL" id="BAAATA010000003">
    <property type="protein sequence ID" value="GAA2473546.1"/>
    <property type="molecule type" value="Genomic_DNA"/>
</dbReference>
<gene>
    <name evidence="3" type="ORF">GCM10010406_06810</name>
</gene>
<name>A0ABN3KWR7_9ACTN</name>
<dbReference type="InterPro" id="IPR035940">
    <property type="entry name" value="CAP_sf"/>
</dbReference>
<dbReference type="RefSeq" id="WP_344381589.1">
    <property type="nucleotide sequence ID" value="NZ_BAAATA010000003.1"/>
</dbReference>
<feature type="chain" id="PRO_5047241723" evidence="1">
    <location>
        <begin position="38"/>
        <end position="169"/>
    </location>
</feature>
<dbReference type="PANTHER" id="PTHR31157:SF1">
    <property type="entry name" value="SCP DOMAIN-CONTAINING PROTEIN"/>
    <property type="match status" value="1"/>
</dbReference>
<organism evidence="3 4">
    <name type="scientific">Streptomyces thermolineatus</name>
    <dbReference type="NCBI Taxonomy" id="44033"/>
    <lineage>
        <taxon>Bacteria</taxon>
        <taxon>Bacillati</taxon>
        <taxon>Actinomycetota</taxon>
        <taxon>Actinomycetes</taxon>
        <taxon>Kitasatosporales</taxon>
        <taxon>Streptomycetaceae</taxon>
        <taxon>Streptomyces</taxon>
    </lineage>
</organism>
<proteinExistence type="predicted"/>
<accession>A0ABN3KWR7</accession>
<dbReference type="SUPFAM" id="SSF55797">
    <property type="entry name" value="PR-1-like"/>
    <property type="match status" value="1"/>
</dbReference>
<evidence type="ECO:0000313" key="3">
    <source>
        <dbReference type="EMBL" id="GAA2473546.1"/>
    </source>
</evidence>